<feature type="domain" description="DUF1858" evidence="1">
    <location>
        <begin position="5"/>
        <end position="57"/>
    </location>
</feature>
<sequence>MAQVTKEMVIGKILKIDQGVVPILLNSGMHCLGCPSSQMESLEDACAVHGMDPNELVEELNNYLATKA</sequence>
<dbReference type="PANTHER" id="PTHR39341:SF1">
    <property type="entry name" value="DUF1858 DOMAIN-CONTAINING PROTEIN"/>
    <property type="match status" value="1"/>
</dbReference>
<reference evidence="2 3" key="1">
    <citation type="submission" date="2020-11" db="EMBL/GenBank/DDBJ databases">
        <title>Draft genome sequencing of a Lachnospiraceae strain isolated from anoxic soil subjected to BSD treatment.</title>
        <authorList>
            <person name="Uek A."/>
            <person name="Tonouchi A."/>
        </authorList>
    </citation>
    <scope>NUCLEOTIDE SEQUENCE [LARGE SCALE GENOMIC DNA]</scope>
    <source>
        <strain evidence="2 3">TB5</strain>
    </source>
</reference>
<evidence type="ECO:0000313" key="3">
    <source>
        <dbReference type="Proteomes" id="UP000595897"/>
    </source>
</evidence>
<dbReference type="SUPFAM" id="SSF140683">
    <property type="entry name" value="SP0561-like"/>
    <property type="match status" value="1"/>
</dbReference>
<dbReference type="PANTHER" id="PTHR39341">
    <property type="entry name" value="BSL7085 PROTEIN"/>
    <property type="match status" value="1"/>
</dbReference>
<accession>A0A7R7EKK0</accession>
<dbReference type="KEGG" id="ahb:bsdtb5_18050"/>
<dbReference type="RefSeq" id="WP_271715723.1">
    <property type="nucleotide sequence ID" value="NZ_AP024169.1"/>
</dbReference>
<dbReference type="Gene3D" id="1.10.3910.10">
    <property type="entry name" value="SP0561-like"/>
    <property type="match status" value="1"/>
</dbReference>
<dbReference type="NCBIfam" id="TIGR03980">
    <property type="entry name" value="prismane_assoc"/>
    <property type="match status" value="1"/>
</dbReference>
<evidence type="ECO:0000259" key="1">
    <source>
        <dbReference type="Pfam" id="PF08984"/>
    </source>
</evidence>
<name>A0A7R7EKK0_9FIRM</name>
<dbReference type="InterPro" id="IPR038062">
    <property type="entry name" value="ScdA-like_N_sf"/>
</dbReference>
<dbReference type="Pfam" id="PF08984">
    <property type="entry name" value="DUF1858"/>
    <property type="match status" value="1"/>
</dbReference>
<dbReference type="EMBL" id="AP024169">
    <property type="protein sequence ID" value="BCN30510.1"/>
    <property type="molecule type" value="Genomic_DNA"/>
</dbReference>
<keyword evidence="3" id="KW-1185">Reference proteome</keyword>
<evidence type="ECO:0000313" key="2">
    <source>
        <dbReference type="EMBL" id="BCN30510.1"/>
    </source>
</evidence>
<gene>
    <name evidence="2" type="ORF">bsdtb5_18050</name>
</gene>
<protein>
    <submittedName>
        <fullName evidence="2">Disulfide oxidoreductase</fullName>
    </submittedName>
</protein>
<dbReference type="InterPro" id="IPR023883">
    <property type="entry name" value="CHP03980_redox-disulphide"/>
</dbReference>
<proteinExistence type="predicted"/>
<dbReference type="AlphaFoldDB" id="A0A7R7EKK0"/>
<dbReference type="Proteomes" id="UP000595897">
    <property type="component" value="Chromosome"/>
</dbReference>
<dbReference type="InterPro" id="IPR015077">
    <property type="entry name" value="DUF1858"/>
</dbReference>
<organism evidence="2 3">
    <name type="scientific">Anaeromicropila herbilytica</name>
    <dbReference type="NCBI Taxonomy" id="2785025"/>
    <lineage>
        <taxon>Bacteria</taxon>
        <taxon>Bacillati</taxon>
        <taxon>Bacillota</taxon>
        <taxon>Clostridia</taxon>
        <taxon>Lachnospirales</taxon>
        <taxon>Lachnospiraceae</taxon>
        <taxon>Anaeromicropila</taxon>
    </lineage>
</organism>